<feature type="transmembrane region" description="Helical" evidence="3">
    <location>
        <begin position="47"/>
        <end position="65"/>
    </location>
</feature>
<keyword evidence="3" id="KW-0472">Membrane</keyword>
<dbReference type="EMBL" id="GL450019">
    <property type="protein sequence ID" value="EFN81602.1"/>
    <property type="molecule type" value="Genomic_DNA"/>
</dbReference>
<evidence type="ECO:0000256" key="3">
    <source>
        <dbReference type="SAM" id="Phobius"/>
    </source>
</evidence>
<dbReference type="InParanoid" id="E2BRS7"/>
<keyword evidence="3" id="KW-0812">Transmembrane</keyword>
<evidence type="ECO:0000256" key="1">
    <source>
        <dbReference type="ARBA" id="ARBA00001968"/>
    </source>
</evidence>
<protein>
    <recommendedName>
        <fullName evidence="4">DDE Tnp4 domain-containing protein</fullName>
    </recommendedName>
</protein>
<feature type="non-terminal residue" evidence="5">
    <location>
        <position position="121"/>
    </location>
</feature>
<keyword evidence="3" id="KW-1133">Transmembrane helix</keyword>
<keyword evidence="2" id="KW-0479">Metal-binding</keyword>
<dbReference type="GO" id="GO:0046872">
    <property type="term" value="F:metal ion binding"/>
    <property type="evidence" value="ECO:0007669"/>
    <property type="project" value="UniProtKB-KW"/>
</dbReference>
<evidence type="ECO:0000256" key="2">
    <source>
        <dbReference type="ARBA" id="ARBA00022723"/>
    </source>
</evidence>
<dbReference type="OMA" id="HINIRPC"/>
<evidence type="ECO:0000259" key="4">
    <source>
        <dbReference type="Pfam" id="PF13359"/>
    </source>
</evidence>
<dbReference type="Proteomes" id="UP000008237">
    <property type="component" value="Unassembled WGS sequence"/>
</dbReference>
<dbReference type="Pfam" id="PF13359">
    <property type="entry name" value="DDE_Tnp_4"/>
    <property type="match status" value="1"/>
</dbReference>
<gene>
    <name evidence="5" type="ORF">EAI_07579</name>
</gene>
<reference evidence="5 6" key="1">
    <citation type="journal article" date="2010" name="Science">
        <title>Genomic comparison of the ants Camponotus floridanus and Harpegnathos saltator.</title>
        <authorList>
            <person name="Bonasio R."/>
            <person name="Zhang G."/>
            <person name="Ye C."/>
            <person name="Mutti N.S."/>
            <person name="Fang X."/>
            <person name="Qin N."/>
            <person name="Donahue G."/>
            <person name="Yang P."/>
            <person name="Li Q."/>
            <person name="Li C."/>
            <person name="Zhang P."/>
            <person name="Huang Z."/>
            <person name="Berger S.L."/>
            <person name="Reinberg D."/>
            <person name="Wang J."/>
            <person name="Liebig J."/>
        </authorList>
    </citation>
    <scope>NUCLEOTIDE SEQUENCE [LARGE SCALE GENOMIC DNA]</scope>
    <source>
        <strain evidence="5 6">R22 G/1</strain>
    </source>
</reference>
<dbReference type="OrthoDB" id="7537814at2759"/>
<accession>E2BRS7</accession>
<comment type="cofactor">
    <cofactor evidence="1">
        <name>a divalent metal cation</name>
        <dbReference type="ChEBI" id="CHEBI:60240"/>
    </cofactor>
</comment>
<feature type="non-terminal residue" evidence="5">
    <location>
        <position position="1"/>
    </location>
</feature>
<dbReference type="InterPro" id="IPR027806">
    <property type="entry name" value="HARBI1_dom"/>
</dbReference>
<dbReference type="AlphaFoldDB" id="E2BRS7"/>
<sequence>SSVNWKKITAEFEEQWNFPHCIGAIDGKHVAIKCPNHAGSTYYNYKGFHSIVLIAIVSASCRFMLVDVGAQDRHSDGGIFLNSVMGQIFHRDALDIPMPSACSFDRPPLPYMLVADEAFQL</sequence>
<evidence type="ECO:0000313" key="6">
    <source>
        <dbReference type="Proteomes" id="UP000008237"/>
    </source>
</evidence>
<organism evidence="6">
    <name type="scientific">Harpegnathos saltator</name>
    <name type="common">Jerdon's jumping ant</name>
    <dbReference type="NCBI Taxonomy" id="610380"/>
    <lineage>
        <taxon>Eukaryota</taxon>
        <taxon>Metazoa</taxon>
        <taxon>Ecdysozoa</taxon>
        <taxon>Arthropoda</taxon>
        <taxon>Hexapoda</taxon>
        <taxon>Insecta</taxon>
        <taxon>Pterygota</taxon>
        <taxon>Neoptera</taxon>
        <taxon>Endopterygota</taxon>
        <taxon>Hymenoptera</taxon>
        <taxon>Apocrita</taxon>
        <taxon>Aculeata</taxon>
        <taxon>Formicoidea</taxon>
        <taxon>Formicidae</taxon>
        <taxon>Ponerinae</taxon>
        <taxon>Ponerini</taxon>
        <taxon>Harpegnathos</taxon>
    </lineage>
</organism>
<proteinExistence type="predicted"/>
<name>E2BRS7_HARSA</name>
<keyword evidence="6" id="KW-1185">Reference proteome</keyword>
<evidence type="ECO:0000313" key="5">
    <source>
        <dbReference type="EMBL" id="EFN81602.1"/>
    </source>
</evidence>
<feature type="domain" description="DDE Tnp4" evidence="4">
    <location>
        <begin position="25"/>
        <end position="120"/>
    </location>
</feature>